<comment type="similarity">
    <text evidence="1">Belongs to the replication factor A protein 1 family.</text>
</comment>
<proteinExistence type="inferred from homology"/>
<keyword evidence="8" id="KW-1185">Reference proteome</keyword>
<keyword evidence="2" id="KW-0479">Metal-binding</keyword>
<protein>
    <recommendedName>
        <fullName evidence="6">Replication factor A C-terminal domain-containing protein</fullName>
    </recommendedName>
</protein>
<evidence type="ECO:0000313" key="7">
    <source>
        <dbReference type="EMBL" id="GKV53206.1"/>
    </source>
</evidence>
<dbReference type="GO" id="GO:0003677">
    <property type="term" value="F:DNA binding"/>
    <property type="evidence" value="ECO:0007669"/>
    <property type="project" value="UniProtKB-KW"/>
</dbReference>
<dbReference type="EMBL" id="BPVZ01001161">
    <property type="protein sequence ID" value="GKV53206.1"/>
    <property type="molecule type" value="Genomic_DNA"/>
</dbReference>
<dbReference type="GO" id="GO:0008270">
    <property type="term" value="F:zinc ion binding"/>
    <property type="evidence" value="ECO:0007669"/>
    <property type="project" value="UniProtKB-KW"/>
</dbReference>
<dbReference type="PANTHER" id="PTHR47165">
    <property type="entry name" value="OS03G0429900 PROTEIN"/>
    <property type="match status" value="1"/>
</dbReference>
<evidence type="ECO:0000256" key="4">
    <source>
        <dbReference type="ARBA" id="ARBA00022833"/>
    </source>
</evidence>
<dbReference type="Pfam" id="PF08646">
    <property type="entry name" value="Rep_fac-A_C"/>
    <property type="match status" value="1"/>
</dbReference>
<dbReference type="Proteomes" id="UP001054252">
    <property type="component" value="Unassembled WGS sequence"/>
</dbReference>
<dbReference type="InterPro" id="IPR013955">
    <property type="entry name" value="Rep_factor-A_C"/>
</dbReference>
<evidence type="ECO:0000313" key="8">
    <source>
        <dbReference type="Proteomes" id="UP001054252"/>
    </source>
</evidence>
<dbReference type="SUPFAM" id="SSF50249">
    <property type="entry name" value="Nucleic acid-binding proteins"/>
    <property type="match status" value="1"/>
</dbReference>
<reference evidence="7 8" key="1">
    <citation type="journal article" date="2021" name="Commun. Biol.">
        <title>The genome of Shorea leprosula (Dipterocarpaceae) highlights the ecological relevance of drought in aseasonal tropical rainforests.</title>
        <authorList>
            <person name="Ng K.K.S."/>
            <person name="Kobayashi M.J."/>
            <person name="Fawcett J.A."/>
            <person name="Hatakeyama M."/>
            <person name="Paape T."/>
            <person name="Ng C.H."/>
            <person name="Ang C.C."/>
            <person name="Tnah L.H."/>
            <person name="Lee C.T."/>
            <person name="Nishiyama T."/>
            <person name="Sese J."/>
            <person name="O'Brien M.J."/>
            <person name="Copetti D."/>
            <person name="Mohd Noor M.I."/>
            <person name="Ong R.C."/>
            <person name="Putra M."/>
            <person name="Sireger I.Z."/>
            <person name="Indrioko S."/>
            <person name="Kosugi Y."/>
            <person name="Izuno A."/>
            <person name="Isagi Y."/>
            <person name="Lee S.L."/>
            <person name="Shimizu K.K."/>
        </authorList>
    </citation>
    <scope>NUCLEOTIDE SEQUENCE [LARGE SCALE GENOMIC DNA]</scope>
    <source>
        <strain evidence="7">214</strain>
    </source>
</reference>
<gene>
    <name evidence="7" type="ORF">SLEP1_g59743</name>
</gene>
<evidence type="ECO:0000256" key="2">
    <source>
        <dbReference type="ARBA" id="ARBA00022723"/>
    </source>
</evidence>
<evidence type="ECO:0000259" key="6">
    <source>
        <dbReference type="Pfam" id="PF08646"/>
    </source>
</evidence>
<dbReference type="PANTHER" id="PTHR47165:SF4">
    <property type="entry name" value="OS03G0429900 PROTEIN"/>
    <property type="match status" value="1"/>
</dbReference>
<evidence type="ECO:0000256" key="1">
    <source>
        <dbReference type="ARBA" id="ARBA00005690"/>
    </source>
</evidence>
<evidence type="ECO:0000256" key="5">
    <source>
        <dbReference type="ARBA" id="ARBA00023125"/>
    </source>
</evidence>
<dbReference type="CDD" id="cd04476">
    <property type="entry name" value="RPA1_DBD_C"/>
    <property type="match status" value="1"/>
</dbReference>
<feature type="domain" description="Replication factor A C-terminal" evidence="6">
    <location>
        <begin position="79"/>
        <end position="207"/>
    </location>
</feature>
<dbReference type="Gene3D" id="2.40.50.140">
    <property type="entry name" value="Nucleic acid-binding proteins"/>
    <property type="match status" value="1"/>
</dbReference>
<organism evidence="7 8">
    <name type="scientific">Rubroshorea leprosula</name>
    <dbReference type="NCBI Taxonomy" id="152421"/>
    <lineage>
        <taxon>Eukaryota</taxon>
        <taxon>Viridiplantae</taxon>
        <taxon>Streptophyta</taxon>
        <taxon>Embryophyta</taxon>
        <taxon>Tracheophyta</taxon>
        <taxon>Spermatophyta</taxon>
        <taxon>Magnoliopsida</taxon>
        <taxon>eudicotyledons</taxon>
        <taxon>Gunneridae</taxon>
        <taxon>Pentapetalae</taxon>
        <taxon>rosids</taxon>
        <taxon>malvids</taxon>
        <taxon>Malvales</taxon>
        <taxon>Dipterocarpaceae</taxon>
        <taxon>Rubroshorea</taxon>
    </lineage>
</organism>
<evidence type="ECO:0000256" key="3">
    <source>
        <dbReference type="ARBA" id="ARBA00022771"/>
    </source>
</evidence>
<keyword evidence="5" id="KW-0238">DNA-binding</keyword>
<keyword evidence="3" id="KW-0863">Zinc-finger</keyword>
<keyword evidence="4" id="KW-0862">Zinc</keyword>
<dbReference type="InterPro" id="IPR047192">
    <property type="entry name" value="Euk_RPA1_DBD_C"/>
</dbReference>
<name>A0AAV5MWW2_9ROSI</name>
<dbReference type="AlphaFoldDB" id="A0AAV5MWW2"/>
<dbReference type="InterPro" id="IPR012340">
    <property type="entry name" value="NA-bd_OB-fold"/>
</dbReference>
<accession>A0AAV5MWW2</accession>
<comment type="caution">
    <text evidence="7">The sequence shown here is derived from an EMBL/GenBank/DDBJ whole genome shotgun (WGS) entry which is preliminary data.</text>
</comment>
<sequence length="303" mass="34480">MGISNTKFNSRIFINNDEIPEILALKGRIPMGEESSGQILSHACSTTYSLDEEFLVAFIRKTIIEIKDCQNVVTCVTLAKITHIESTSNWYYKSCNTCTTGVVSDFGIWYCRNCEKRMKNPRIRYCIQVRVVDETDAASLILFDSAALDCLKKSASELHDLHLKRGGDQEKYPEELDVLKNRKIIFRVNIKKHNINSFEETAYHVGKVCCDDNIILAFLNSNKPSGESFELQNYSFDGDFNNTGKEKIVMEENSHIGDNEDPPNDVQSSLKRSFNCESMEGESDDLLQHSSTKMKKIIKIEKD</sequence>